<dbReference type="Pfam" id="PF13525">
    <property type="entry name" value="YfiO"/>
    <property type="match status" value="1"/>
</dbReference>
<feature type="domain" description="Outer membrane lipoprotein BamD-like" evidence="4">
    <location>
        <begin position="34"/>
        <end position="220"/>
    </location>
</feature>
<dbReference type="EMBL" id="BAABBY010000010">
    <property type="protein sequence ID" value="GAA4211024.1"/>
    <property type="molecule type" value="Genomic_DNA"/>
</dbReference>
<comment type="caution">
    <text evidence="5">The sequence shown here is derived from an EMBL/GenBank/DDBJ whole genome shotgun (WGS) entry which is preliminary data.</text>
</comment>
<dbReference type="NCBIfam" id="TIGR03302">
    <property type="entry name" value="OM_YfiO"/>
    <property type="match status" value="1"/>
</dbReference>
<dbReference type="RefSeq" id="WP_344853120.1">
    <property type="nucleotide sequence ID" value="NZ_BAABBY010000010.1"/>
</dbReference>
<dbReference type="InterPro" id="IPR011990">
    <property type="entry name" value="TPR-like_helical_dom_sf"/>
</dbReference>
<protein>
    <recommendedName>
        <fullName evidence="4">Outer membrane lipoprotein BamD-like domain-containing protein</fullName>
    </recommendedName>
</protein>
<dbReference type="SUPFAM" id="SSF48452">
    <property type="entry name" value="TPR-like"/>
    <property type="match status" value="2"/>
</dbReference>
<dbReference type="Proteomes" id="UP001501772">
    <property type="component" value="Unassembled WGS sequence"/>
</dbReference>
<keyword evidence="2" id="KW-0472">Membrane</keyword>
<evidence type="ECO:0000313" key="5">
    <source>
        <dbReference type="EMBL" id="GAA4211024.1"/>
    </source>
</evidence>
<evidence type="ECO:0000256" key="1">
    <source>
        <dbReference type="ARBA" id="ARBA00022729"/>
    </source>
</evidence>
<evidence type="ECO:0000256" key="2">
    <source>
        <dbReference type="ARBA" id="ARBA00023136"/>
    </source>
</evidence>
<accession>A0ABP8BN83</accession>
<reference evidence="6" key="1">
    <citation type="journal article" date="2019" name="Int. J. Syst. Evol. Microbiol.">
        <title>The Global Catalogue of Microorganisms (GCM) 10K type strain sequencing project: providing services to taxonomists for standard genome sequencing and annotation.</title>
        <authorList>
            <consortium name="The Broad Institute Genomics Platform"/>
            <consortium name="The Broad Institute Genome Sequencing Center for Infectious Disease"/>
            <person name="Wu L."/>
            <person name="Ma J."/>
        </authorList>
    </citation>
    <scope>NUCLEOTIDE SEQUENCE [LARGE SCALE GENOMIC DNA]</scope>
    <source>
        <strain evidence="6">JCM 17626</strain>
    </source>
</reference>
<dbReference type="InterPro" id="IPR039565">
    <property type="entry name" value="BamD-like"/>
</dbReference>
<evidence type="ECO:0000313" key="6">
    <source>
        <dbReference type="Proteomes" id="UP001501772"/>
    </source>
</evidence>
<evidence type="ECO:0000259" key="4">
    <source>
        <dbReference type="Pfam" id="PF13525"/>
    </source>
</evidence>
<keyword evidence="3" id="KW-0998">Cell outer membrane</keyword>
<dbReference type="PROSITE" id="PS51257">
    <property type="entry name" value="PROKAR_LIPOPROTEIN"/>
    <property type="match status" value="1"/>
</dbReference>
<organism evidence="5 6">
    <name type="scientific">Pedobacter jeongneungensis</name>
    <dbReference type="NCBI Taxonomy" id="947309"/>
    <lineage>
        <taxon>Bacteria</taxon>
        <taxon>Pseudomonadati</taxon>
        <taxon>Bacteroidota</taxon>
        <taxon>Sphingobacteriia</taxon>
        <taxon>Sphingobacteriales</taxon>
        <taxon>Sphingobacteriaceae</taxon>
        <taxon>Pedobacter</taxon>
    </lineage>
</organism>
<proteinExistence type="predicted"/>
<dbReference type="InterPro" id="IPR017689">
    <property type="entry name" value="BamD"/>
</dbReference>
<sequence length="315" mass="36310">MFKVKHLIILVFVAALGIAGCKSRFEKLRASNDVAKKYQEALRLYNKRDYSKALVLFEDLSQKYRGRAEAEDLNYYYAYTLYRLSDYTTARYQFKSFADTYPASKNAEEARYMGAYCFYLESPAFSLDQENTYKAIDALQLFINLYPTSDRAAAAGKYIATLRGKLEDKAFENAKMYLTTGPSNVDNYRAAVIALKNAQRDFPDIKYAEEMDFLMIRAQYLYAKNSYIIRQEDRYNEALALYTEFTENHPDSKFMKEAKGLKEDVEAGIVTTKQELALYAADQEKYKQMLIRTGKLKDTVSAKPTNADNTNIKNK</sequence>
<keyword evidence="1" id="KW-0732">Signal</keyword>
<keyword evidence="6" id="KW-1185">Reference proteome</keyword>
<name>A0ABP8BN83_9SPHI</name>
<evidence type="ECO:0000256" key="3">
    <source>
        <dbReference type="ARBA" id="ARBA00023237"/>
    </source>
</evidence>
<gene>
    <name evidence="5" type="ORF">GCM10022289_39310</name>
</gene>
<dbReference type="Gene3D" id="1.25.40.10">
    <property type="entry name" value="Tetratricopeptide repeat domain"/>
    <property type="match status" value="1"/>
</dbReference>